<proteinExistence type="predicted"/>
<name>A0AC61RJ04_9BACT</name>
<dbReference type="EMBL" id="SRYB01000005">
    <property type="protein sequence ID" value="TGY79729.1"/>
    <property type="molecule type" value="Genomic_DNA"/>
</dbReference>
<dbReference type="Proteomes" id="UP000306319">
    <property type="component" value="Unassembled WGS sequence"/>
</dbReference>
<reference evidence="1" key="1">
    <citation type="submission" date="2019-04" db="EMBL/GenBank/DDBJ databases">
        <title>Microbes associate with the intestines of laboratory mice.</title>
        <authorList>
            <person name="Navarre W."/>
            <person name="Wong E."/>
            <person name="Huang K."/>
            <person name="Tropini C."/>
            <person name="Ng K."/>
            <person name="Yu B."/>
        </authorList>
    </citation>
    <scope>NUCLEOTIDE SEQUENCE</scope>
    <source>
        <strain evidence="1">NM04_E33</strain>
    </source>
</reference>
<accession>A0AC61RJ04</accession>
<gene>
    <name evidence="1" type="ORF">E5331_04965</name>
</gene>
<evidence type="ECO:0000313" key="1">
    <source>
        <dbReference type="EMBL" id="TGY79729.1"/>
    </source>
</evidence>
<evidence type="ECO:0000313" key="2">
    <source>
        <dbReference type="Proteomes" id="UP000306319"/>
    </source>
</evidence>
<comment type="caution">
    <text evidence="1">The sequence shown here is derived from an EMBL/GenBank/DDBJ whole genome shotgun (WGS) entry which is preliminary data.</text>
</comment>
<protein>
    <submittedName>
        <fullName evidence="1">Tetratricopeptide repeat protein</fullName>
    </submittedName>
</protein>
<organism evidence="1 2">
    <name type="scientific">Lepagella muris</name>
    <dbReference type="NCBI Taxonomy" id="3032870"/>
    <lineage>
        <taxon>Bacteria</taxon>
        <taxon>Pseudomonadati</taxon>
        <taxon>Bacteroidota</taxon>
        <taxon>Bacteroidia</taxon>
        <taxon>Bacteroidales</taxon>
        <taxon>Muribaculaceae</taxon>
        <taxon>Lepagella</taxon>
    </lineage>
</organism>
<sequence>MASGKYNSIHTKLYSLIEKGSLHIVFKTMREMISSNTEPAIADSLNRLEDTYKYMIHYLIEGYQDNGRNDVLSGIKDELHSLNDRLLRDAVIKDSSDIYSSTKRFINIRKENLKSLINEIHQIYPEYLLAGGTDSARVFQKKFDDTLSAIFNFIWTMFGEKHLDYNLLSDEVINSDLPFSYKAQIISALMLGNLSFYDRNALTALIDIYEADINQKISARALVAILIVVAANPERVKTDAKIRTRLSLWQDSIITYQRLREVIMNIIRTRDTERISAKMQNEVLPELMKLRPEILHKLKDISEESDMEMLDVNPEWEELLNKNGIGDKLKELTEMQLEGGDVMMVAFSNLKSFPFFNTVSNWFLPFSIQHNEISDALNNLGGLTDMLDMEGVMCNSDKYSFAFSLGKLPEEQRKMMTEKMNGQMEQLKEAIADRNLKSSVPEFDSEVTRYVRDIYRFFKLFREKDDFNDPFSNPLDFQSLPYIKDILTEMEMVNLVGEFYFKRGYYKEALPMLMLMEKENPADHLIFQKIGYCYSCLGNMAEAIKWYRKAELFNPDSKWLIKQLAVTYKILGRFDEAAEYYTKALNSDPENYSLLMSAANSLLENGDTASAITHYYHADYIRPDKPATLRALAWAEMINRNFEKSIAAYSRIVDLGIASSQDHLNAGHSYFLAGNFKMAVKCYRESLNSKEFNIDKFESSISEDLPYIINAGGNASDLNLVIEKVKYEI</sequence>
<keyword evidence="2" id="KW-1185">Reference proteome</keyword>